<gene>
    <name evidence="2" type="ORF">NCTC13443_05643</name>
    <name evidence="3" type="ORF">NCTC13635_01942</name>
    <name evidence="1" type="ORF">NCTC9128_06645</name>
</gene>
<evidence type="ECO:0000313" key="6">
    <source>
        <dbReference type="Proteomes" id="UP000282433"/>
    </source>
</evidence>
<organism evidence="2 5">
    <name type="scientific">Klebsiella pneumoniae</name>
    <dbReference type="NCBI Taxonomy" id="573"/>
    <lineage>
        <taxon>Bacteria</taxon>
        <taxon>Pseudomonadati</taxon>
        <taxon>Pseudomonadota</taxon>
        <taxon>Gammaproteobacteria</taxon>
        <taxon>Enterobacterales</taxon>
        <taxon>Enterobacteriaceae</taxon>
        <taxon>Klebsiella/Raoultella group</taxon>
        <taxon>Klebsiella</taxon>
        <taxon>Klebsiella pneumoniae complex</taxon>
    </lineage>
</organism>
<dbReference type="Proteomes" id="UP000255518">
    <property type="component" value="Unassembled WGS sequence"/>
</dbReference>
<dbReference type="EMBL" id="UAWN01000015">
    <property type="protein sequence ID" value="SQC40643.1"/>
    <property type="molecule type" value="Genomic_DNA"/>
</dbReference>
<evidence type="ECO:0000313" key="3">
    <source>
        <dbReference type="EMBL" id="VEB01277.1"/>
    </source>
</evidence>
<protein>
    <submittedName>
        <fullName evidence="2">Uncharacterized protein</fullName>
    </submittedName>
</protein>
<evidence type="ECO:0000313" key="1">
    <source>
        <dbReference type="EMBL" id="SQC40643.1"/>
    </source>
</evidence>
<reference evidence="3 6" key="2">
    <citation type="submission" date="2018-12" db="EMBL/GenBank/DDBJ databases">
        <authorList>
            <consortium name="Pathogen Informatics"/>
        </authorList>
    </citation>
    <scope>NUCLEOTIDE SEQUENCE [LARGE SCALE GENOMIC DNA]</scope>
    <source>
        <strain evidence="3 6">NCTC13635</strain>
    </source>
</reference>
<evidence type="ECO:0000313" key="2">
    <source>
        <dbReference type="EMBL" id="STT05721.1"/>
    </source>
</evidence>
<evidence type="ECO:0000313" key="4">
    <source>
        <dbReference type="Proteomes" id="UP000251088"/>
    </source>
</evidence>
<proteinExistence type="predicted"/>
<accession>A0A2L1BVM9</accession>
<dbReference type="Proteomes" id="UP000282433">
    <property type="component" value="Chromosome"/>
</dbReference>
<evidence type="ECO:0000313" key="5">
    <source>
        <dbReference type="Proteomes" id="UP000255518"/>
    </source>
</evidence>
<name>A0A2L1BVM9_KLEPN</name>
<dbReference type="EMBL" id="UGKT01000001">
    <property type="protein sequence ID" value="STT05721.1"/>
    <property type="molecule type" value="Genomic_DNA"/>
</dbReference>
<reference evidence="4 5" key="1">
    <citation type="submission" date="2018-06" db="EMBL/GenBank/DDBJ databases">
        <authorList>
            <consortium name="Pathogen Informatics"/>
            <person name="Doyle S."/>
        </authorList>
    </citation>
    <scope>NUCLEOTIDE SEQUENCE [LARGE SCALE GENOMIC DNA]</scope>
    <source>
        <strain evidence="2 5">NCTC13443</strain>
        <strain evidence="1 4">NCTC9128</strain>
    </source>
</reference>
<dbReference type="EMBL" id="LR134162">
    <property type="protein sequence ID" value="VEB01277.1"/>
    <property type="molecule type" value="Genomic_DNA"/>
</dbReference>
<sequence>MEQLQRLAEAIAETYIRDLRRETGDNVITVDGVSGNVETHLLAAGLVDNSVSAAKNQYGATFEREAYQMLLRLISLDGPEYRLTEHGAYVITFMTTKALKKQSSTTVH</sequence>
<dbReference type="AlphaFoldDB" id="A0A2L1BVM9"/>
<dbReference type="RefSeq" id="WP_004213174.1">
    <property type="nucleotide sequence ID" value="NZ_AP018750.1"/>
</dbReference>
<dbReference type="Proteomes" id="UP000251088">
    <property type="component" value="Unassembled WGS sequence"/>
</dbReference>